<evidence type="ECO:0000256" key="2">
    <source>
        <dbReference type="ARBA" id="ARBA00022527"/>
    </source>
</evidence>
<dbReference type="CDD" id="cd06577">
    <property type="entry name" value="PASTA_pknB"/>
    <property type="match status" value="4"/>
</dbReference>
<dbReference type="AlphaFoldDB" id="A0A939RS95"/>
<dbReference type="InterPro" id="IPR008271">
    <property type="entry name" value="Ser/Thr_kinase_AS"/>
</dbReference>
<feature type="compositionally biased region" description="Polar residues" evidence="9">
    <location>
        <begin position="322"/>
        <end position="332"/>
    </location>
</feature>
<dbReference type="Pfam" id="PF03793">
    <property type="entry name" value="PASTA"/>
    <property type="match status" value="4"/>
</dbReference>
<dbReference type="FunFam" id="3.30.200.20:FF:000035">
    <property type="entry name" value="Serine/threonine protein kinase Stk1"/>
    <property type="match status" value="1"/>
</dbReference>
<dbReference type="EC" id="2.7.11.1" evidence="1"/>
<evidence type="ECO:0000256" key="7">
    <source>
        <dbReference type="ARBA" id="ARBA00047899"/>
    </source>
</evidence>
<evidence type="ECO:0000256" key="4">
    <source>
        <dbReference type="ARBA" id="ARBA00022741"/>
    </source>
</evidence>
<evidence type="ECO:0000313" key="13">
    <source>
        <dbReference type="EMBL" id="MBO1750577.1"/>
    </source>
</evidence>
<dbReference type="Gene3D" id="1.10.510.10">
    <property type="entry name" value="Transferase(Phosphotransferase) domain 1"/>
    <property type="match status" value="1"/>
</dbReference>
<feature type="domain" description="PASTA" evidence="12">
    <location>
        <begin position="468"/>
        <end position="536"/>
    </location>
</feature>
<dbReference type="SMART" id="SM00740">
    <property type="entry name" value="PASTA"/>
    <property type="match status" value="4"/>
</dbReference>
<evidence type="ECO:0000256" key="6">
    <source>
        <dbReference type="ARBA" id="ARBA00022840"/>
    </source>
</evidence>
<keyword evidence="10" id="KW-0812">Transmembrane</keyword>
<dbReference type="SMART" id="SM00220">
    <property type="entry name" value="S_TKc"/>
    <property type="match status" value="1"/>
</dbReference>
<dbReference type="Proteomes" id="UP000664209">
    <property type="component" value="Unassembled WGS sequence"/>
</dbReference>
<feature type="domain" description="PASTA" evidence="12">
    <location>
        <begin position="405"/>
        <end position="467"/>
    </location>
</feature>
<dbReference type="Gene3D" id="3.30.200.20">
    <property type="entry name" value="Phosphorylase Kinase, domain 1"/>
    <property type="match status" value="1"/>
</dbReference>
<keyword evidence="10" id="KW-0472">Membrane</keyword>
<evidence type="ECO:0000259" key="11">
    <source>
        <dbReference type="PROSITE" id="PS50011"/>
    </source>
</evidence>
<evidence type="ECO:0000256" key="1">
    <source>
        <dbReference type="ARBA" id="ARBA00012513"/>
    </source>
</evidence>
<keyword evidence="4" id="KW-0547">Nucleotide-binding</keyword>
<keyword evidence="6" id="KW-0067">ATP-binding</keyword>
<feature type="compositionally biased region" description="Acidic residues" evidence="9">
    <location>
        <begin position="301"/>
        <end position="313"/>
    </location>
</feature>
<evidence type="ECO:0000256" key="9">
    <source>
        <dbReference type="SAM" id="MobiDB-lite"/>
    </source>
</evidence>
<dbReference type="FunFam" id="1.10.510.10:FF:000021">
    <property type="entry name" value="Serine/threonine protein kinase"/>
    <property type="match status" value="1"/>
</dbReference>
<keyword evidence="14" id="KW-1185">Reference proteome</keyword>
<dbReference type="CDD" id="cd14014">
    <property type="entry name" value="STKc_PknB_like"/>
    <property type="match status" value="1"/>
</dbReference>
<dbReference type="Gene3D" id="3.30.10.20">
    <property type="match status" value="4"/>
</dbReference>
<evidence type="ECO:0000256" key="10">
    <source>
        <dbReference type="SAM" id="Phobius"/>
    </source>
</evidence>
<evidence type="ECO:0000256" key="8">
    <source>
        <dbReference type="ARBA" id="ARBA00048679"/>
    </source>
</evidence>
<evidence type="ECO:0000256" key="5">
    <source>
        <dbReference type="ARBA" id="ARBA00022777"/>
    </source>
</evidence>
<dbReference type="GO" id="GO:0004674">
    <property type="term" value="F:protein serine/threonine kinase activity"/>
    <property type="evidence" value="ECO:0007669"/>
    <property type="project" value="UniProtKB-KW"/>
</dbReference>
<evidence type="ECO:0000256" key="3">
    <source>
        <dbReference type="ARBA" id="ARBA00022679"/>
    </source>
</evidence>
<keyword evidence="5 13" id="KW-0418">Kinase</keyword>
<dbReference type="PANTHER" id="PTHR43289">
    <property type="entry name" value="MITOGEN-ACTIVATED PROTEIN KINASE KINASE KINASE 20-RELATED"/>
    <property type="match status" value="1"/>
</dbReference>
<dbReference type="EMBL" id="JAGEMK010000001">
    <property type="protein sequence ID" value="MBO1750577.1"/>
    <property type="molecule type" value="Genomic_DNA"/>
</dbReference>
<dbReference type="PROSITE" id="PS51178">
    <property type="entry name" value="PASTA"/>
    <property type="match status" value="4"/>
</dbReference>
<keyword evidence="10" id="KW-1133">Transmembrane helix</keyword>
<dbReference type="GO" id="GO:0045717">
    <property type="term" value="P:negative regulation of fatty acid biosynthetic process"/>
    <property type="evidence" value="ECO:0007669"/>
    <property type="project" value="UniProtKB-ARBA"/>
</dbReference>
<dbReference type="SUPFAM" id="SSF56112">
    <property type="entry name" value="Protein kinase-like (PK-like)"/>
    <property type="match status" value="1"/>
</dbReference>
<protein>
    <recommendedName>
        <fullName evidence="1">non-specific serine/threonine protein kinase</fullName>
        <ecNumber evidence="1">2.7.11.1</ecNumber>
    </recommendedName>
</protein>
<dbReference type="InterPro" id="IPR000719">
    <property type="entry name" value="Prot_kinase_dom"/>
</dbReference>
<feature type="domain" description="PASTA" evidence="12">
    <location>
        <begin position="537"/>
        <end position="603"/>
    </location>
</feature>
<proteinExistence type="predicted"/>
<feature type="domain" description="PASTA" evidence="12">
    <location>
        <begin position="604"/>
        <end position="667"/>
    </location>
</feature>
<dbReference type="RefSeq" id="WP_208054210.1">
    <property type="nucleotide sequence ID" value="NZ_JAGEMK010000001.1"/>
</dbReference>
<evidence type="ECO:0000259" key="12">
    <source>
        <dbReference type="PROSITE" id="PS51178"/>
    </source>
</evidence>
<dbReference type="Pfam" id="PF00069">
    <property type="entry name" value="Pkinase"/>
    <property type="match status" value="1"/>
</dbReference>
<feature type="region of interest" description="Disordered" evidence="9">
    <location>
        <begin position="285"/>
        <end position="366"/>
    </location>
</feature>
<dbReference type="InterPro" id="IPR011009">
    <property type="entry name" value="Kinase-like_dom_sf"/>
</dbReference>
<dbReference type="GO" id="GO:0005524">
    <property type="term" value="F:ATP binding"/>
    <property type="evidence" value="ECO:0007669"/>
    <property type="project" value="UniProtKB-KW"/>
</dbReference>
<feature type="transmembrane region" description="Helical" evidence="10">
    <location>
        <begin position="375"/>
        <end position="397"/>
    </location>
</feature>
<name>A0A939RS95_9CELL</name>
<dbReference type="PANTHER" id="PTHR43289:SF34">
    <property type="entry name" value="SERINE_THREONINE-PROTEIN KINASE YBDM-RELATED"/>
    <property type="match status" value="1"/>
</dbReference>
<organism evidence="13 14">
    <name type="scientific">Actinotalea soli</name>
    <dbReference type="NCBI Taxonomy" id="2819234"/>
    <lineage>
        <taxon>Bacteria</taxon>
        <taxon>Bacillati</taxon>
        <taxon>Actinomycetota</taxon>
        <taxon>Actinomycetes</taxon>
        <taxon>Micrococcales</taxon>
        <taxon>Cellulomonadaceae</taxon>
        <taxon>Actinotalea</taxon>
    </lineage>
</organism>
<gene>
    <name evidence="13" type="primary">pknB</name>
    <name evidence="13" type="ORF">J4G33_02035</name>
</gene>
<comment type="caution">
    <text evidence="13">The sequence shown here is derived from an EMBL/GenBank/DDBJ whole genome shotgun (WGS) entry which is preliminary data.</text>
</comment>
<reference evidence="13" key="1">
    <citation type="submission" date="2021-03" db="EMBL/GenBank/DDBJ databases">
        <title>Actinotalea soli sp. nov., isolated from soil.</title>
        <authorList>
            <person name="Ping W."/>
            <person name="Zhang J."/>
        </authorList>
    </citation>
    <scope>NUCLEOTIDE SEQUENCE</scope>
    <source>
        <strain evidence="13">BY-33</strain>
    </source>
</reference>
<dbReference type="NCBIfam" id="NF033483">
    <property type="entry name" value="PknB_PASTA_kin"/>
    <property type="match status" value="1"/>
</dbReference>
<dbReference type="PROSITE" id="PS00108">
    <property type="entry name" value="PROTEIN_KINASE_ST"/>
    <property type="match status" value="1"/>
</dbReference>
<evidence type="ECO:0000313" key="14">
    <source>
        <dbReference type="Proteomes" id="UP000664209"/>
    </source>
</evidence>
<dbReference type="InterPro" id="IPR005543">
    <property type="entry name" value="PASTA_dom"/>
</dbReference>
<feature type="domain" description="Protein kinase" evidence="11">
    <location>
        <begin position="18"/>
        <end position="277"/>
    </location>
</feature>
<feature type="compositionally biased region" description="Basic and acidic residues" evidence="9">
    <location>
        <begin position="285"/>
        <end position="295"/>
    </location>
</feature>
<sequence>MAATLTDPLLGHVVDGRYEVLSRIARGGMATVYLANDRRLDREVALKVMHAHLAEGGAGSEFVARFRREARAAARLTHPGLVGVFDQGVDGETSYLTMEYVDGTNLRRHLGTQGSLTVDEAFSIAESVLDALAAAHRAGLVHRDVKPENVLLASDGRVKVADFGLARAVTEVTSTTTGTVLGTVAYLAPELVAHGSSDARTDVYAVGILLFEMLTGQQPFTGATPIQVAYQHVHSDIPAASDVVDWLPMEVDELLGALAAREPEERPAHAAAALDLVRRTRGSLDEATLTRRHEVPGAAPVEDEHDDEEPEAPDADRDATAVLSTGRPSSPRTRGGTDEDGPGRTMALRIGSGLDEGPAPVDAPAPQDARWRRTVLVVLTAVAVAALGGLLAIWYTVYGPGAYTDVPDGLVGTEASVAEQTLAAAGLAATTAEAFDPEVPAGLVVATDPASGERIADDGSVELTVSLGPDLRAVPEGITGVPAEEATALLTDAGFVVPDPTTDHHDEVPEGHVISATAEAGDQLPVDSEVSLTVSDGPAPVTVRSLVGLTRDEAVAFLEEDGLRVAEEQDFSTEYPEGQVMAQSPAPDSPARRTDVVTITISQGPPLVAVPDVFGMQYAEAQEILEELGLVVEREDFLGGVFGTVRNQDPEADERVRVGSTVTLRVV</sequence>
<keyword evidence="2" id="KW-0723">Serine/threonine-protein kinase</keyword>
<comment type="catalytic activity">
    <reaction evidence="7">
        <text>L-threonyl-[protein] + ATP = O-phospho-L-threonyl-[protein] + ADP + H(+)</text>
        <dbReference type="Rhea" id="RHEA:46608"/>
        <dbReference type="Rhea" id="RHEA-COMP:11060"/>
        <dbReference type="Rhea" id="RHEA-COMP:11605"/>
        <dbReference type="ChEBI" id="CHEBI:15378"/>
        <dbReference type="ChEBI" id="CHEBI:30013"/>
        <dbReference type="ChEBI" id="CHEBI:30616"/>
        <dbReference type="ChEBI" id="CHEBI:61977"/>
        <dbReference type="ChEBI" id="CHEBI:456216"/>
        <dbReference type="EC" id="2.7.11.1"/>
    </reaction>
</comment>
<dbReference type="PROSITE" id="PS50011">
    <property type="entry name" value="PROTEIN_KINASE_DOM"/>
    <property type="match status" value="1"/>
</dbReference>
<keyword evidence="3" id="KW-0808">Transferase</keyword>
<dbReference type="SUPFAM" id="SSF54184">
    <property type="entry name" value="Penicillin-binding protein 2x (pbp-2x), c-terminal domain"/>
    <property type="match status" value="1"/>
</dbReference>
<comment type="catalytic activity">
    <reaction evidence="8">
        <text>L-seryl-[protein] + ATP = O-phospho-L-seryl-[protein] + ADP + H(+)</text>
        <dbReference type="Rhea" id="RHEA:17989"/>
        <dbReference type="Rhea" id="RHEA-COMP:9863"/>
        <dbReference type="Rhea" id="RHEA-COMP:11604"/>
        <dbReference type="ChEBI" id="CHEBI:15378"/>
        <dbReference type="ChEBI" id="CHEBI:29999"/>
        <dbReference type="ChEBI" id="CHEBI:30616"/>
        <dbReference type="ChEBI" id="CHEBI:83421"/>
        <dbReference type="ChEBI" id="CHEBI:456216"/>
        <dbReference type="EC" id="2.7.11.1"/>
    </reaction>
</comment>
<accession>A0A939RS95</accession>